<dbReference type="Proteomes" id="UP000177053">
    <property type="component" value="Unassembled WGS sequence"/>
</dbReference>
<proteinExistence type="predicted"/>
<accession>A0A1F7X9Z9</accession>
<name>A0A1F7X9Z9_9BACT</name>
<dbReference type="InterPro" id="IPR011990">
    <property type="entry name" value="TPR-like_helical_dom_sf"/>
</dbReference>
<organism evidence="1 2">
    <name type="scientific">Candidatus Woesebacteria bacterium RBG_16_34_12</name>
    <dbReference type="NCBI Taxonomy" id="1802480"/>
    <lineage>
        <taxon>Bacteria</taxon>
        <taxon>Candidatus Woeseibacteriota</taxon>
    </lineage>
</organism>
<dbReference type="EMBL" id="MGFS01000011">
    <property type="protein sequence ID" value="OGM11793.1"/>
    <property type="molecule type" value="Genomic_DNA"/>
</dbReference>
<dbReference type="Gene3D" id="1.25.40.10">
    <property type="entry name" value="Tetratricopeptide repeat domain"/>
    <property type="match status" value="1"/>
</dbReference>
<reference evidence="1 2" key="1">
    <citation type="journal article" date="2016" name="Nat. Commun.">
        <title>Thousands of microbial genomes shed light on interconnected biogeochemical processes in an aquifer system.</title>
        <authorList>
            <person name="Anantharaman K."/>
            <person name="Brown C.T."/>
            <person name="Hug L.A."/>
            <person name="Sharon I."/>
            <person name="Castelle C.J."/>
            <person name="Probst A.J."/>
            <person name="Thomas B.C."/>
            <person name="Singh A."/>
            <person name="Wilkins M.J."/>
            <person name="Karaoz U."/>
            <person name="Brodie E.L."/>
            <person name="Williams K.H."/>
            <person name="Hubbard S.S."/>
            <person name="Banfield J.F."/>
        </authorList>
    </citation>
    <scope>NUCLEOTIDE SEQUENCE [LARGE SCALE GENOMIC DNA]</scope>
</reference>
<sequence length="435" mass="48791">MLPERKEQVKSENRSIPDRLILAYLAEQDFSTAIKLLKDVKNSPFDEDDFALRVAQAQVQSGRVPVHQPQYFLDKAQKTKKWSGLDSMYKQVALLQADMGDFSQALTTAKKTHPTSDFYMEIAVRMAKHKIDPNPVLEKAISQEKDKPTAIFSNVKIAQTQLSLGIDPKALLDSSRQLTKKSKYTSDYDRIELARGYALCGFPDEALDVLGEIENQRESKIKEPKILAYIAIAKAKKGDNPLSVNLGNIDPLPFHEQAEIYALLSWAYSEYGLDPQPMIDCAVQKAVQEPPDSFRVDAFIAIAEAQIENGDDAKSTLVQALDSADHITEAKEFSKDETGFALQVIAWEDIAFTQIRAGYFDDARLTMERLNIDINPDYLLSKVWTLTELAKTEAQAGLSLEEIKKMSQLDVQAIIGGDNELAKQALTFFKIEFMI</sequence>
<evidence type="ECO:0000313" key="1">
    <source>
        <dbReference type="EMBL" id="OGM11793.1"/>
    </source>
</evidence>
<gene>
    <name evidence="1" type="ORF">A2Z22_04455</name>
</gene>
<comment type="caution">
    <text evidence="1">The sequence shown here is derived from an EMBL/GenBank/DDBJ whole genome shotgun (WGS) entry which is preliminary data.</text>
</comment>
<dbReference type="AlphaFoldDB" id="A0A1F7X9Z9"/>
<protein>
    <submittedName>
        <fullName evidence="1">Uncharacterized protein</fullName>
    </submittedName>
</protein>
<evidence type="ECO:0000313" key="2">
    <source>
        <dbReference type="Proteomes" id="UP000177053"/>
    </source>
</evidence>